<dbReference type="OrthoDB" id="441660at2759"/>
<feature type="domain" description="C-type lectin" evidence="6">
    <location>
        <begin position="37"/>
        <end position="155"/>
    </location>
</feature>
<dbReference type="Gene3D" id="3.10.100.10">
    <property type="entry name" value="Mannose-Binding Protein A, subunit A"/>
    <property type="match status" value="1"/>
</dbReference>
<reference evidence="7" key="2">
    <citation type="submission" date="2025-08" db="UniProtKB">
        <authorList>
            <consortium name="Ensembl"/>
        </authorList>
    </citation>
    <scope>IDENTIFICATION</scope>
</reference>
<keyword evidence="3" id="KW-0430">Lectin</keyword>
<comment type="subcellular location">
    <subcellularLocation>
        <location evidence="1">Secreted</location>
    </subcellularLocation>
</comment>
<dbReference type="FunCoup" id="F7AEE1">
    <property type="interactions" value="304"/>
</dbReference>
<keyword evidence="4" id="KW-1015">Disulfide bond</keyword>
<dbReference type="Proteomes" id="UP000002280">
    <property type="component" value="Chromosome 2"/>
</dbReference>
<keyword evidence="5" id="KW-0732">Signal</keyword>
<dbReference type="InterPro" id="IPR001304">
    <property type="entry name" value="C-type_lectin-like"/>
</dbReference>
<dbReference type="GO" id="GO:0005576">
    <property type="term" value="C:extracellular region"/>
    <property type="evidence" value="ECO:0007669"/>
    <property type="project" value="UniProtKB-SubCell"/>
</dbReference>
<dbReference type="InterPro" id="IPR016187">
    <property type="entry name" value="CTDL_fold"/>
</dbReference>
<dbReference type="CDD" id="cd03594">
    <property type="entry name" value="CLECT_REG-1_like"/>
    <property type="match status" value="1"/>
</dbReference>
<dbReference type="PROSITE" id="PS50041">
    <property type="entry name" value="C_TYPE_LECTIN_2"/>
    <property type="match status" value="1"/>
</dbReference>
<evidence type="ECO:0000256" key="3">
    <source>
        <dbReference type="ARBA" id="ARBA00022734"/>
    </source>
</evidence>
<evidence type="ECO:0000256" key="4">
    <source>
        <dbReference type="ARBA" id="ARBA00023157"/>
    </source>
</evidence>
<dbReference type="eggNOG" id="KOG4297">
    <property type="taxonomic scope" value="Eukaryota"/>
</dbReference>
<sequence length="158" mass="18428">MASKNSWLLLLLSCAIVTGIEADIIMRPSCSTGWFYYRSNCYGYFRKLQSWSDAELECQSFGNGAHLASILDAKEAKVIAKHIWGYQRNQPVWIGLNDPQKNNKWKWIDGGVFFFRSWADKSFHTDKTCAEISYQSNFLTWNKNYCSKPQHFLCKYRP</sequence>
<dbReference type="GO" id="GO:0038023">
    <property type="term" value="F:signaling receptor activity"/>
    <property type="evidence" value="ECO:0000318"/>
    <property type="project" value="GO_Central"/>
</dbReference>
<dbReference type="GO" id="GO:2001065">
    <property type="term" value="F:mannan binding"/>
    <property type="evidence" value="ECO:0000318"/>
    <property type="project" value="GO_Central"/>
</dbReference>
<dbReference type="Ensembl" id="ENSMODT00000023708.4">
    <property type="protein sequence ID" value="ENSMODP00000023293.2"/>
    <property type="gene ID" value="ENSMODG00000018685.4"/>
</dbReference>
<reference evidence="7" key="3">
    <citation type="submission" date="2025-09" db="UniProtKB">
        <authorList>
            <consortium name="Ensembl"/>
        </authorList>
    </citation>
    <scope>IDENTIFICATION</scope>
</reference>
<evidence type="ECO:0000256" key="1">
    <source>
        <dbReference type="ARBA" id="ARBA00004613"/>
    </source>
</evidence>
<evidence type="ECO:0000313" key="8">
    <source>
        <dbReference type="Proteomes" id="UP000002280"/>
    </source>
</evidence>
<proteinExistence type="predicted"/>
<dbReference type="GeneTree" id="ENSGT00940000161011"/>
<evidence type="ECO:0000313" key="7">
    <source>
        <dbReference type="Ensembl" id="ENSMODP00000023293.2"/>
    </source>
</evidence>
<organism evidence="7 8">
    <name type="scientific">Monodelphis domestica</name>
    <name type="common">Gray short-tailed opossum</name>
    <dbReference type="NCBI Taxonomy" id="13616"/>
    <lineage>
        <taxon>Eukaryota</taxon>
        <taxon>Metazoa</taxon>
        <taxon>Chordata</taxon>
        <taxon>Craniata</taxon>
        <taxon>Vertebrata</taxon>
        <taxon>Euteleostomi</taxon>
        <taxon>Mammalia</taxon>
        <taxon>Metatheria</taxon>
        <taxon>Didelphimorphia</taxon>
        <taxon>Didelphidae</taxon>
        <taxon>Monodelphis</taxon>
    </lineage>
</organism>
<dbReference type="AlphaFoldDB" id="F7AEE1"/>
<evidence type="ECO:0000256" key="2">
    <source>
        <dbReference type="ARBA" id="ARBA00022525"/>
    </source>
</evidence>
<dbReference type="GeneID" id="100011384"/>
<name>F7AEE1_MONDO</name>
<evidence type="ECO:0000256" key="5">
    <source>
        <dbReference type="SAM" id="SignalP"/>
    </source>
</evidence>
<dbReference type="FunFam" id="3.10.100.10:FF:000015">
    <property type="entry name" value="C-type lectin Cal"/>
    <property type="match status" value="1"/>
</dbReference>
<dbReference type="KEGG" id="mdo:100011384"/>
<dbReference type="SUPFAM" id="SSF56436">
    <property type="entry name" value="C-type lectin-like"/>
    <property type="match status" value="1"/>
</dbReference>
<dbReference type="RefSeq" id="XP_001363038.1">
    <property type="nucleotide sequence ID" value="XM_001363001.3"/>
</dbReference>
<dbReference type="STRING" id="13616.ENSMODP00000023293"/>
<dbReference type="CTD" id="83998"/>
<dbReference type="InParanoid" id="F7AEE1"/>
<keyword evidence="8" id="KW-1185">Reference proteome</keyword>
<feature type="chain" id="PRO_5003348478" evidence="5">
    <location>
        <begin position="23"/>
        <end position="158"/>
    </location>
</feature>
<dbReference type="PANTHER" id="PTHR22803">
    <property type="entry name" value="MANNOSE, PHOSPHOLIPASE, LECTIN RECEPTOR RELATED"/>
    <property type="match status" value="1"/>
</dbReference>
<dbReference type="OMA" id="RSHCYGY"/>
<dbReference type="InterPro" id="IPR050111">
    <property type="entry name" value="C-type_lectin/snaclec_domain"/>
</dbReference>
<keyword evidence="2" id="KW-0964">Secreted</keyword>
<reference evidence="7 8" key="1">
    <citation type="journal article" date="2007" name="Nature">
        <title>Genome of the marsupial Monodelphis domestica reveals innovation in non-coding sequences.</title>
        <authorList>
            <person name="Mikkelsen T.S."/>
            <person name="Wakefield M.J."/>
            <person name="Aken B."/>
            <person name="Amemiya C.T."/>
            <person name="Chang J.L."/>
            <person name="Duke S."/>
            <person name="Garber M."/>
            <person name="Gentles A.J."/>
            <person name="Goodstadt L."/>
            <person name="Heger A."/>
            <person name="Jurka J."/>
            <person name="Kamal M."/>
            <person name="Mauceli E."/>
            <person name="Searle S.M."/>
            <person name="Sharpe T."/>
            <person name="Baker M.L."/>
            <person name="Batzer M.A."/>
            <person name="Benos P.V."/>
            <person name="Belov K."/>
            <person name="Clamp M."/>
            <person name="Cook A."/>
            <person name="Cuff J."/>
            <person name="Das R."/>
            <person name="Davidow L."/>
            <person name="Deakin J.E."/>
            <person name="Fazzari M.J."/>
            <person name="Glass J.L."/>
            <person name="Grabherr M."/>
            <person name="Greally J.M."/>
            <person name="Gu W."/>
            <person name="Hore T.A."/>
            <person name="Huttley G.A."/>
            <person name="Kleber M."/>
            <person name="Jirtle R.L."/>
            <person name="Koina E."/>
            <person name="Lee J.T."/>
            <person name="Mahony S."/>
            <person name="Marra M.A."/>
            <person name="Miller R.D."/>
            <person name="Nicholls R.D."/>
            <person name="Oda M."/>
            <person name="Papenfuss A.T."/>
            <person name="Parra Z.E."/>
            <person name="Pollock D.D."/>
            <person name="Ray D.A."/>
            <person name="Schein J.E."/>
            <person name="Speed T.P."/>
            <person name="Thompson K."/>
            <person name="VandeBerg J.L."/>
            <person name="Wade C.M."/>
            <person name="Walker J.A."/>
            <person name="Waters P.D."/>
            <person name="Webber C."/>
            <person name="Weidman J.R."/>
            <person name="Xie X."/>
            <person name="Zody M.C."/>
            <person name="Baldwin J."/>
            <person name="Abdouelleil A."/>
            <person name="Abdulkadir J."/>
            <person name="Abebe A."/>
            <person name="Abera B."/>
            <person name="Abreu J."/>
            <person name="Acer S.C."/>
            <person name="Aftuck L."/>
            <person name="Alexander A."/>
            <person name="An P."/>
            <person name="Anderson E."/>
            <person name="Anderson S."/>
            <person name="Arachi H."/>
            <person name="Azer M."/>
            <person name="Bachantsang P."/>
            <person name="Barry A."/>
            <person name="Bayul T."/>
            <person name="Berlin A."/>
            <person name="Bessette D."/>
            <person name="Bloom T."/>
            <person name="Bloom T."/>
            <person name="Boguslavskiy L."/>
            <person name="Bonnet C."/>
            <person name="Boukhgalter B."/>
            <person name="Bourzgui I."/>
            <person name="Brown A."/>
            <person name="Cahill P."/>
            <person name="Channer S."/>
            <person name="Cheshatsang Y."/>
            <person name="Chuda L."/>
            <person name="Citroen M."/>
            <person name="Collymore A."/>
            <person name="Cooke P."/>
            <person name="Costello M."/>
            <person name="D'Aco K."/>
            <person name="Daza R."/>
            <person name="De Haan G."/>
            <person name="DeGray S."/>
            <person name="DeMaso C."/>
            <person name="Dhargay N."/>
            <person name="Dooley K."/>
            <person name="Dooley E."/>
            <person name="Doricent M."/>
            <person name="Dorje P."/>
            <person name="Dorjee K."/>
            <person name="Dupes A."/>
            <person name="Elong R."/>
            <person name="Falk J."/>
            <person name="Farina A."/>
            <person name="Faro S."/>
            <person name="Ferguson D."/>
            <person name="Fisher S."/>
            <person name="Foley C.D."/>
            <person name="Franke A."/>
            <person name="Friedrich D."/>
            <person name="Gadbois L."/>
            <person name="Gearin G."/>
            <person name="Gearin C.R."/>
            <person name="Giannoukos G."/>
            <person name="Goode T."/>
            <person name="Graham J."/>
            <person name="Grandbois E."/>
            <person name="Grewal S."/>
            <person name="Gyaltsen K."/>
            <person name="Hafez N."/>
            <person name="Hagos B."/>
            <person name="Hall J."/>
            <person name="Henson C."/>
            <person name="Hollinger A."/>
            <person name="Honan T."/>
            <person name="Huard M.D."/>
            <person name="Hughes L."/>
            <person name="Hurhula B."/>
            <person name="Husby M.E."/>
            <person name="Kamat A."/>
            <person name="Kanga B."/>
            <person name="Kashin S."/>
            <person name="Khazanovich D."/>
            <person name="Kisner P."/>
            <person name="Lance K."/>
            <person name="Lara M."/>
            <person name="Lee W."/>
            <person name="Lennon N."/>
            <person name="Letendre F."/>
            <person name="LeVine R."/>
            <person name="Lipovsky A."/>
            <person name="Liu X."/>
            <person name="Liu J."/>
            <person name="Liu S."/>
            <person name="Lokyitsang T."/>
            <person name="Lokyitsang Y."/>
            <person name="Lubonja R."/>
            <person name="Lui A."/>
            <person name="MacDonald P."/>
            <person name="Magnisalis V."/>
            <person name="Maru K."/>
            <person name="Matthews C."/>
            <person name="McCusker W."/>
            <person name="McDonough S."/>
            <person name="Mehta T."/>
            <person name="Meldrim J."/>
            <person name="Meneus L."/>
            <person name="Mihai O."/>
            <person name="Mihalev A."/>
            <person name="Mihova T."/>
            <person name="Mittelman R."/>
            <person name="Mlenga V."/>
            <person name="Montmayeur A."/>
            <person name="Mulrain L."/>
            <person name="Navidi A."/>
            <person name="Naylor J."/>
            <person name="Negash T."/>
            <person name="Nguyen T."/>
            <person name="Nguyen N."/>
            <person name="Nicol R."/>
            <person name="Norbu C."/>
            <person name="Norbu N."/>
            <person name="Novod N."/>
            <person name="O'Neill B."/>
            <person name="Osman S."/>
            <person name="Markiewicz E."/>
            <person name="Oyono O.L."/>
            <person name="Patti C."/>
            <person name="Phunkhang P."/>
            <person name="Pierre F."/>
            <person name="Priest M."/>
            <person name="Raghuraman S."/>
            <person name="Rege F."/>
            <person name="Reyes R."/>
            <person name="Rise C."/>
            <person name="Rogov P."/>
            <person name="Ross K."/>
            <person name="Ryan E."/>
            <person name="Settipalli S."/>
            <person name="Shea T."/>
            <person name="Sherpa N."/>
            <person name="Shi L."/>
            <person name="Shih D."/>
            <person name="Sparrow T."/>
            <person name="Spaulding J."/>
            <person name="Stalker J."/>
            <person name="Stange-Thomann N."/>
            <person name="Stavropoulos S."/>
            <person name="Stone C."/>
            <person name="Strader C."/>
            <person name="Tesfaye S."/>
            <person name="Thomson T."/>
            <person name="Thoulutsang Y."/>
            <person name="Thoulutsang D."/>
            <person name="Topham K."/>
            <person name="Topping I."/>
            <person name="Tsamla T."/>
            <person name="Vassiliev H."/>
            <person name="Vo A."/>
            <person name="Wangchuk T."/>
            <person name="Wangdi T."/>
            <person name="Weiand M."/>
            <person name="Wilkinson J."/>
            <person name="Wilson A."/>
            <person name="Yadav S."/>
            <person name="Young G."/>
            <person name="Yu Q."/>
            <person name="Zembek L."/>
            <person name="Zhong D."/>
            <person name="Zimmer A."/>
            <person name="Zwirko Z."/>
            <person name="Jaffe D.B."/>
            <person name="Alvarez P."/>
            <person name="Brockman W."/>
            <person name="Butler J."/>
            <person name="Chin C."/>
            <person name="Gnerre S."/>
            <person name="MacCallum I."/>
            <person name="Graves J.A."/>
            <person name="Ponting C.P."/>
            <person name="Breen M."/>
            <person name="Samollow P.B."/>
            <person name="Lander E.S."/>
            <person name="Lindblad-Toh K."/>
        </authorList>
    </citation>
    <scope>NUCLEOTIDE SEQUENCE [LARGE SCALE GENOMIC DNA]</scope>
</reference>
<dbReference type="GO" id="GO:0005737">
    <property type="term" value="C:cytoplasm"/>
    <property type="evidence" value="ECO:0007669"/>
    <property type="project" value="Ensembl"/>
</dbReference>
<feature type="signal peptide" evidence="5">
    <location>
        <begin position="1"/>
        <end position="22"/>
    </location>
</feature>
<gene>
    <name evidence="7" type="primary">REG4</name>
</gene>
<dbReference type="HOGENOM" id="CLU_049894_10_1_1"/>
<protein>
    <submittedName>
        <fullName evidence="7">Rerating family member 4</fullName>
    </submittedName>
</protein>
<dbReference type="SMART" id="SM00034">
    <property type="entry name" value="CLECT"/>
    <property type="match status" value="1"/>
</dbReference>
<accession>F7AEE1</accession>
<dbReference type="PRINTS" id="PR01504">
    <property type="entry name" value="PNCREATITSAP"/>
</dbReference>
<dbReference type="InterPro" id="IPR016186">
    <property type="entry name" value="C-type_lectin-like/link_sf"/>
</dbReference>
<dbReference type="Pfam" id="PF00059">
    <property type="entry name" value="Lectin_C"/>
    <property type="match status" value="1"/>
</dbReference>
<dbReference type="Bgee" id="ENSMODG00000018685">
    <property type="expression patterns" value="Expressed in liver and 7 other cell types or tissues"/>
</dbReference>
<dbReference type="GO" id="GO:0008201">
    <property type="term" value="F:heparin binding"/>
    <property type="evidence" value="ECO:0007669"/>
    <property type="project" value="Ensembl"/>
</dbReference>
<evidence type="ECO:0000259" key="6">
    <source>
        <dbReference type="PROSITE" id="PS50041"/>
    </source>
</evidence>